<dbReference type="PROSITE" id="PS01124">
    <property type="entry name" value="HTH_ARAC_FAMILY_2"/>
    <property type="match status" value="1"/>
</dbReference>
<dbReference type="InterPro" id="IPR009057">
    <property type="entry name" value="Homeodomain-like_sf"/>
</dbReference>
<evidence type="ECO:0000313" key="5">
    <source>
        <dbReference type="EMBL" id="NYJ10988.1"/>
    </source>
</evidence>
<sequence length="323" mass="35321">MDPLSEVLSLLKPSSTISSGFDAAGEWSIQFGDQHRQIKCYVIVTGGCWLAVDGVDEAVRLEQGDCFVLPRGLPFRLASDLSLSPVPAPTLFPPARAGGVVTLNGGGTFSLAGARFAVGGNSADMLLEMLPPIVHLSRETERDALRWSIERMMQELSSHQPGGHLMAQHLSHMMLLQALRIHLSDGHQRKGWFYALADRNLSGAIRAMHANPARNWTLAELGETAGMSRSVFAERFKATVGETPIEYLSRWRMLLACSRFESGDDPVSVVAPALGYQSESAFSKAFKRVVGCSPRQYRAQEILPSETPARLHARRSHAVSVSR</sequence>
<dbReference type="InterPro" id="IPR032783">
    <property type="entry name" value="AraC_lig"/>
</dbReference>
<reference evidence="5 6" key="1">
    <citation type="submission" date="2020-07" db="EMBL/GenBank/DDBJ databases">
        <title>Genomic Encyclopedia of Type Strains, Phase IV (KMG-V): Genome sequencing to study the core and pangenomes of soil and plant-associated prokaryotes.</title>
        <authorList>
            <person name="Whitman W."/>
        </authorList>
    </citation>
    <scope>NUCLEOTIDE SEQUENCE [LARGE SCALE GENOMIC DNA]</scope>
    <source>
        <strain evidence="5 6">SEMIA 4052</strain>
    </source>
</reference>
<dbReference type="Pfam" id="PF12833">
    <property type="entry name" value="HTH_18"/>
    <property type="match status" value="1"/>
</dbReference>
<keyword evidence="2 5" id="KW-0238">DNA-binding</keyword>
<dbReference type="EMBL" id="JACBZV010000002">
    <property type="protein sequence ID" value="NYJ10988.1"/>
    <property type="molecule type" value="Genomic_DNA"/>
</dbReference>
<dbReference type="RefSeq" id="WP_179611324.1">
    <property type="nucleotide sequence ID" value="NZ_JACBZV010000002.1"/>
</dbReference>
<dbReference type="Gene3D" id="1.10.10.60">
    <property type="entry name" value="Homeodomain-like"/>
    <property type="match status" value="2"/>
</dbReference>
<dbReference type="PRINTS" id="PR00032">
    <property type="entry name" value="HTHARAC"/>
</dbReference>
<dbReference type="InterPro" id="IPR050204">
    <property type="entry name" value="AraC_XylS_family_regulators"/>
</dbReference>
<dbReference type="GO" id="GO:0003700">
    <property type="term" value="F:DNA-binding transcription factor activity"/>
    <property type="evidence" value="ECO:0007669"/>
    <property type="project" value="InterPro"/>
</dbReference>
<dbReference type="SUPFAM" id="SSF51182">
    <property type="entry name" value="RmlC-like cupins"/>
    <property type="match status" value="1"/>
</dbReference>
<feature type="domain" description="HTH araC/xylS-type" evidence="4">
    <location>
        <begin position="202"/>
        <end position="300"/>
    </location>
</feature>
<dbReference type="Pfam" id="PF12852">
    <property type="entry name" value="Cupin_6"/>
    <property type="match status" value="1"/>
</dbReference>
<evidence type="ECO:0000259" key="4">
    <source>
        <dbReference type="PROSITE" id="PS01124"/>
    </source>
</evidence>
<keyword evidence="1" id="KW-0805">Transcription regulation</keyword>
<gene>
    <name evidence="5" type="ORF">GGI64_002035</name>
</gene>
<organism evidence="5 6">
    <name type="scientific">Rhizobium leguminosarum</name>
    <dbReference type="NCBI Taxonomy" id="384"/>
    <lineage>
        <taxon>Bacteria</taxon>
        <taxon>Pseudomonadati</taxon>
        <taxon>Pseudomonadota</taxon>
        <taxon>Alphaproteobacteria</taxon>
        <taxon>Hyphomicrobiales</taxon>
        <taxon>Rhizobiaceae</taxon>
        <taxon>Rhizobium/Agrobacterium group</taxon>
        <taxon>Rhizobium</taxon>
    </lineage>
</organism>
<evidence type="ECO:0000256" key="1">
    <source>
        <dbReference type="ARBA" id="ARBA00023015"/>
    </source>
</evidence>
<dbReference type="SMART" id="SM00342">
    <property type="entry name" value="HTH_ARAC"/>
    <property type="match status" value="1"/>
</dbReference>
<keyword evidence="3" id="KW-0804">Transcription</keyword>
<evidence type="ECO:0000256" key="3">
    <source>
        <dbReference type="ARBA" id="ARBA00023163"/>
    </source>
</evidence>
<accession>A0A7Z0IXU0</accession>
<evidence type="ECO:0000313" key="6">
    <source>
        <dbReference type="Proteomes" id="UP000535276"/>
    </source>
</evidence>
<evidence type="ECO:0000256" key="2">
    <source>
        <dbReference type="ARBA" id="ARBA00023125"/>
    </source>
</evidence>
<dbReference type="InterPro" id="IPR020449">
    <property type="entry name" value="Tscrpt_reg_AraC-type_HTH"/>
</dbReference>
<protein>
    <submittedName>
        <fullName evidence="5">AraC-like DNA-binding protein</fullName>
    </submittedName>
</protein>
<dbReference type="Proteomes" id="UP000535276">
    <property type="component" value="Unassembled WGS sequence"/>
</dbReference>
<proteinExistence type="predicted"/>
<dbReference type="InterPro" id="IPR018060">
    <property type="entry name" value="HTH_AraC"/>
</dbReference>
<comment type="caution">
    <text evidence="5">The sequence shown here is derived from an EMBL/GenBank/DDBJ whole genome shotgun (WGS) entry which is preliminary data.</text>
</comment>
<dbReference type="GO" id="GO:0043565">
    <property type="term" value="F:sequence-specific DNA binding"/>
    <property type="evidence" value="ECO:0007669"/>
    <property type="project" value="InterPro"/>
</dbReference>
<dbReference type="PANTHER" id="PTHR46796">
    <property type="entry name" value="HTH-TYPE TRANSCRIPTIONAL ACTIVATOR RHAS-RELATED"/>
    <property type="match status" value="1"/>
</dbReference>
<dbReference type="AlphaFoldDB" id="A0A7Z0IXU0"/>
<dbReference type="InterPro" id="IPR011051">
    <property type="entry name" value="RmlC_Cupin_sf"/>
</dbReference>
<dbReference type="PANTHER" id="PTHR46796:SF7">
    <property type="entry name" value="ARAC FAMILY TRANSCRIPTIONAL REGULATOR"/>
    <property type="match status" value="1"/>
</dbReference>
<dbReference type="SUPFAM" id="SSF46689">
    <property type="entry name" value="Homeodomain-like"/>
    <property type="match status" value="2"/>
</dbReference>
<name>A0A7Z0IXU0_RHILE</name>